<evidence type="ECO:0000256" key="2">
    <source>
        <dbReference type="SAM" id="Phobius"/>
    </source>
</evidence>
<evidence type="ECO:0000313" key="3">
    <source>
        <dbReference type="EMBL" id="QHT07481.1"/>
    </source>
</evidence>
<feature type="transmembrane region" description="Helical" evidence="2">
    <location>
        <begin position="201"/>
        <end position="223"/>
    </location>
</feature>
<accession>A0A6C0CSP3</accession>
<name>A0A6C0CSP3_9ZZZZ</name>
<feature type="transmembrane region" description="Helical" evidence="2">
    <location>
        <begin position="175"/>
        <end position="194"/>
    </location>
</feature>
<reference evidence="3" key="1">
    <citation type="journal article" date="2020" name="Nature">
        <title>Giant virus diversity and host interactions through global metagenomics.</title>
        <authorList>
            <person name="Schulz F."/>
            <person name="Roux S."/>
            <person name="Paez-Espino D."/>
            <person name="Jungbluth S."/>
            <person name="Walsh D.A."/>
            <person name="Denef V.J."/>
            <person name="McMahon K.D."/>
            <person name="Konstantinidis K.T."/>
            <person name="Eloe-Fadrosh E.A."/>
            <person name="Kyrpides N.C."/>
            <person name="Woyke T."/>
        </authorList>
    </citation>
    <scope>NUCLEOTIDE SEQUENCE</scope>
    <source>
        <strain evidence="3">GVMAG-M-3300021963-12</strain>
    </source>
</reference>
<organism evidence="3">
    <name type="scientific">viral metagenome</name>
    <dbReference type="NCBI Taxonomy" id="1070528"/>
    <lineage>
        <taxon>unclassified sequences</taxon>
        <taxon>metagenomes</taxon>
        <taxon>organismal metagenomes</taxon>
    </lineage>
</organism>
<keyword evidence="2" id="KW-0812">Transmembrane</keyword>
<evidence type="ECO:0000256" key="1">
    <source>
        <dbReference type="SAM" id="MobiDB-lite"/>
    </source>
</evidence>
<keyword evidence="2" id="KW-1133">Transmembrane helix</keyword>
<keyword evidence="2" id="KW-0472">Membrane</keyword>
<dbReference type="AlphaFoldDB" id="A0A6C0CSP3"/>
<feature type="region of interest" description="Disordered" evidence="1">
    <location>
        <begin position="274"/>
        <end position="296"/>
    </location>
</feature>
<protein>
    <submittedName>
        <fullName evidence="3">Uncharacterized protein</fullName>
    </submittedName>
</protein>
<feature type="compositionally biased region" description="Basic residues" evidence="1">
    <location>
        <begin position="284"/>
        <end position="296"/>
    </location>
</feature>
<dbReference type="EMBL" id="MN739481">
    <property type="protein sequence ID" value="QHT07481.1"/>
    <property type="molecule type" value="Genomic_DNA"/>
</dbReference>
<sequence length="296" mass="32879">MVWNLEDNPIEQRELKIFKYVRNMSGDIEFAHTVSRFVNLNDYLHGQNYKSPEDLRIDVLSEGRPLFSKAESNQLFRMISKTGGATGDLLDETISGWLQWLYEWSPGFIKTGTDIVSPLLFIAKTLEAGPFGPMLSIALDSTAAALPATAEAIESVVPKVMGFLPIPESGPVGEIIGWMIASVFVILAMLLNISRQHFGQAFIVSFLMIPFFGTTLYSGALAAEKLAGKLSTRFSEQREKLLEVVEKLPIIGPEASKTLEANLPRITDVMPPTIGKGLSSQIRSKSKWRTQRRSRM</sequence>
<proteinExistence type="predicted"/>